<keyword evidence="1" id="KW-0378">Hydrolase</keyword>
<dbReference type="GO" id="GO:0016787">
    <property type="term" value="F:hydrolase activity"/>
    <property type="evidence" value="ECO:0007669"/>
    <property type="project" value="UniProtKB-KW"/>
</dbReference>
<organism evidence="1 2">
    <name type="scientific">Marinithermofilum abyssi</name>
    <dbReference type="NCBI Taxonomy" id="1571185"/>
    <lineage>
        <taxon>Bacteria</taxon>
        <taxon>Bacillati</taxon>
        <taxon>Bacillota</taxon>
        <taxon>Bacilli</taxon>
        <taxon>Bacillales</taxon>
        <taxon>Thermoactinomycetaceae</taxon>
        <taxon>Marinithermofilum</taxon>
    </lineage>
</organism>
<protein>
    <submittedName>
        <fullName evidence="1">Glycosyl hydrolase</fullName>
    </submittedName>
</protein>
<dbReference type="Gene3D" id="2.130.10.10">
    <property type="entry name" value="YVTN repeat-like/Quinoprotein amine dehydrogenase"/>
    <property type="match status" value="2"/>
</dbReference>
<dbReference type="PANTHER" id="PTHR43739">
    <property type="entry name" value="XYLOGLUCANASE (EUROFUNG)"/>
    <property type="match status" value="1"/>
</dbReference>
<sequence>MTKLYLAMEKELLIVDEQTEAVWSRLSGMQPVSLATDPFHPERIYCGTFGRGLWRSTDGGDTWEPVGDPGLSLKPVTEGGITHPHVMAVAVGKAESRQDLGAVYAGTEPSGLFVSRDGGDTWREWRELRTLPSASSWSFPPRPHTHHVRWIAPAPKQAERIHVSIEAGAVIRTLDNGHSWEDRKSGGPIDVHTLLTHPAAPQRLYAAAGDGFRNPGREYAESRDAGETWEPMSEGLEHHYLYGLAVDAVNPDLRLVSAAESPHHAHDPVDACSYLYRKEGDHPWERVDQGLPAPEGTVIPTLTAHPSQPGRFYALSNRGLCRSTDSGRSWVPVNIPWKEAYRWQHHHALLVVE</sequence>
<dbReference type="AlphaFoldDB" id="A0A8J2VBZ9"/>
<dbReference type="Proteomes" id="UP000625210">
    <property type="component" value="Unassembled WGS sequence"/>
</dbReference>
<dbReference type="SUPFAM" id="SSF110296">
    <property type="entry name" value="Oligoxyloglucan reducing end-specific cellobiohydrolase"/>
    <property type="match status" value="1"/>
</dbReference>
<reference evidence="1" key="1">
    <citation type="journal article" date="2014" name="Int. J. Syst. Evol. Microbiol.">
        <title>Complete genome sequence of Corynebacterium casei LMG S-19264T (=DSM 44701T), isolated from a smear-ripened cheese.</title>
        <authorList>
            <consortium name="US DOE Joint Genome Institute (JGI-PGF)"/>
            <person name="Walter F."/>
            <person name="Albersmeier A."/>
            <person name="Kalinowski J."/>
            <person name="Ruckert C."/>
        </authorList>
    </citation>
    <scope>NUCLEOTIDE SEQUENCE</scope>
    <source>
        <strain evidence="1">CGMCC 1.15179</strain>
    </source>
</reference>
<accession>A0A8J2VBZ9</accession>
<dbReference type="InterPro" id="IPR052025">
    <property type="entry name" value="Xyloglucanase_GH74"/>
</dbReference>
<dbReference type="CDD" id="cd15482">
    <property type="entry name" value="Sialidase_non-viral"/>
    <property type="match status" value="1"/>
</dbReference>
<evidence type="ECO:0000313" key="2">
    <source>
        <dbReference type="Proteomes" id="UP000625210"/>
    </source>
</evidence>
<comment type="caution">
    <text evidence="1">The sequence shown here is derived from an EMBL/GenBank/DDBJ whole genome shotgun (WGS) entry which is preliminary data.</text>
</comment>
<dbReference type="RefSeq" id="WP_188647685.1">
    <property type="nucleotide sequence ID" value="NZ_BMHQ01000006.1"/>
</dbReference>
<dbReference type="Pfam" id="PF02012">
    <property type="entry name" value="BNR"/>
    <property type="match status" value="1"/>
</dbReference>
<proteinExistence type="predicted"/>
<evidence type="ECO:0000313" key="1">
    <source>
        <dbReference type="EMBL" id="GGE17705.1"/>
    </source>
</evidence>
<gene>
    <name evidence="1" type="ORF">GCM10011571_19310</name>
</gene>
<name>A0A8J2VBZ9_9BACL</name>
<reference evidence="1" key="2">
    <citation type="submission" date="2020-09" db="EMBL/GenBank/DDBJ databases">
        <authorList>
            <person name="Sun Q."/>
            <person name="Zhou Y."/>
        </authorList>
    </citation>
    <scope>NUCLEOTIDE SEQUENCE</scope>
    <source>
        <strain evidence="1">CGMCC 1.15179</strain>
    </source>
</reference>
<dbReference type="PANTHER" id="PTHR43739:SF5">
    <property type="entry name" value="EXO-ALPHA-SIALIDASE"/>
    <property type="match status" value="1"/>
</dbReference>
<dbReference type="InterPro" id="IPR015943">
    <property type="entry name" value="WD40/YVTN_repeat-like_dom_sf"/>
</dbReference>
<dbReference type="InterPro" id="IPR002860">
    <property type="entry name" value="BNR_rpt"/>
</dbReference>
<keyword evidence="2" id="KW-1185">Reference proteome</keyword>
<dbReference type="EMBL" id="BMHQ01000006">
    <property type="protein sequence ID" value="GGE17705.1"/>
    <property type="molecule type" value="Genomic_DNA"/>
</dbReference>
<dbReference type="GO" id="GO:0010411">
    <property type="term" value="P:xyloglucan metabolic process"/>
    <property type="evidence" value="ECO:0007669"/>
    <property type="project" value="TreeGrafter"/>
</dbReference>